<dbReference type="OrthoDB" id="1933717at2759"/>
<sequence>AIARLAGPFSGPGFNLIFRPHSDKEPDKRLKLTLPGVDLLELNLTHELWTFPSVRADLGDIPSRVAKPGTEGKARADVFLRGIPYTQIVRDVTDTSIDKGKGKQNFIHFEPGLLIHVPNSAQVSDSPTICRMASIPHGTTINAQGAAAVKVDGKSLPDIPFSNTAFKPFQLDNTGVAPFFDGDQFKLDNDKATRLPQDMQPFLSKNSNESITQKMVQDPNKSLIQHNAGKKFSQVIKFTVATTPTKPLEKHANIAFLDGDLAVGANPNAKVGKVESTFWISTVVYSLDVKEKFVPGKGSDGKSKVLQLSPVEKDKFAKDTVPDFVFPPDKPTVEATQIQYSQSVNLIFNGLAWPHISVATIIPVRPV</sequence>
<proteinExistence type="predicted"/>
<evidence type="ECO:0000313" key="2">
    <source>
        <dbReference type="Proteomes" id="UP000800235"/>
    </source>
</evidence>
<accession>A0A9P4TTS7</accession>
<protein>
    <submittedName>
        <fullName evidence="1">Uncharacterized protein</fullName>
    </submittedName>
</protein>
<name>A0A9P4TTS7_9PEZI</name>
<dbReference type="EMBL" id="MU007096">
    <property type="protein sequence ID" value="KAF2421804.1"/>
    <property type="molecule type" value="Genomic_DNA"/>
</dbReference>
<keyword evidence="2" id="KW-1185">Reference proteome</keyword>
<comment type="caution">
    <text evidence="1">The sequence shown here is derived from an EMBL/GenBank/DDBJ whole genome shotgun (WGS) entry which is preliminary data.</text>
</comment>
<dbReference type="AlphaFoldDB" id="A0A9P4TTS7"/>
<reference evidence="1" key="1">
    <citation type="journal article" date="2020" name="Stud. Mycol.">
        <title>101 Dothideomycetes genomes: a test case for predicting lifestyles and emergence of pathogens.</title>
        <authorList>
            <person name="Haridas S."/>
            <person name="Albert R."/>
            <person name="Binder M."/>
            <person name="Bloem J."/>
            <person name="Labutti K."/>
            <person name="Salamov A."/>
            <person name="Andreopoulos B."/>
            <person name="Baker S."/>
            <person name="Barry K."/>
            <person name="Bills G."/>
            <person name="Bluhm B."/>
            <person name="Cannon C."/>
            <person name="Castanera R."/>
            <person name="Culley D."/>
            <person name="Daum C."/>
            <person name="Ezra D."/>
            <person name="Gonzalez J."/>
            <person name="Henrissat B."/>
            <person name="Kuo A."/>
            <person name="Liang C."/>
            <person name="Lipzen A."/>
            <person name="Lutzoni F."/>
            <person name="Magnuson J."/>
            <person name="Mondo S."/>
            <person name="Nolan M."/>
            <person name="Ohm R."/>
            <person name="Pangilinan J."/>
            <person name="Park H.-J."/>
            <person name="Ramirez L."/>
            <person name="Alfaro M."/>
            <person name="Sun H."/>
            <person name="Tritt A."/>
            <person name="Yoshinaga Y."/>
            <person name="Zwiers L.-H."/>
            <person name="Turgeon B."/>
            <person name="Goodwin S."/>
            <person name="Spatafora J."/>
            <person name="Crous P."/>
            <person name="Grigoriev I."/>
        </authorList>
    </citation>
    <scope>NUCLEOTIDE SEQUENCE</scope>
    <source>
        <strain evidence="1">CBS 130266</strain>
    </source>
</reference>
<feature type="non-terminal residue" evidence="1">
    <location>
        <position position="1"/>
    </location>
</feature>
<evidence type="ECO:0000313" key="1">
    <source>
        <dbReference type="EMBL" id="KAF2421804.1"/>
    </source>
</evidence>
<dbReference type="InterPro" id="IPR047975">
    <property type="entry name" value="Heme_bind_FMP"/>
</dbReference>
<organism evidence="1 2">
    <name type="scientific">Tothia fuscella</name>
    <dbReference type="NCBI Taxonomy" id="1048955"/>
    <lineage>
        <taxon>Eukaryota</taxon>
        <taxon>Fungi</taxon>
        <taxon>Dikarya</taxon>
        <taxon>Ascomycota</taxon>
        <taxon>Pezizomycotina</taxon>
        <taxon>Dothideomycetes</taxon>
        <taxon>Pleosporomycetidae</taxon>
        <taxon>Venturiales</taxon>
        <taxon>Cylindrosympodiaceae</taxon>
        <taxon>Tothia</taxon>
    </lineage>
</organism>
<gene>
    <name evidence="1" type="ORF">EJ08DRAFT_555181</name>
</gene>
<dbReference type="NCBIfam" id="NF040572">
    <property type="entry name" value="heme_bind_FMP"/>
    <property type="match status" value="1"/>
</dbReference>
<feature type="non-terminal residue" evidence="1">
    <location>
        <position position="367"/>
    </location>
</feature>
<dbReference type="Proteomes" id="UP000800235">
    <property type="component" value="Unassembled WGS sequence"/>
</dbReference>